<evidence type="ECO:0000313" key="5">
    <source>
        <dbReference type="EMBL" id="STX30928.1"/>
    </source>
</evidence>
<keyword evidence="1" id="KW-0175">Coiled coil</keyword>
<feature type="transmembrane region" description="Helical" evidence="3">
    <location>
        <begin position="948"/>
        <end position="976"/>
    </location>
</feature>
<reference evidence="4 6" key="1">
    <citation type="submission" date="2015-11" db="EMBL/GenBank/DDBJ databases">
        <title>Genomic analysis of 38 Legionella species identifies large and diverse effector repertoires.</title>
        <authorList>
            <person name="Burstein D."/>
            <person name="Amaro F."/>
            <person name="Zusman T."/>
            <person name="Lifshitz Z."/>
            <person name="Cohen O."/>
            <person name="Gilbert J.A."/>
            <person name="Pupko T."/>
            <person name="Shuman H.A."/>
            <person name="Segal G."/>
        </authorList>
    </citation>
    <scope>NUCLEOTIDE SEQUENCE [LARGE SCALE GENOMIC DNA]</scope>
    <source>
        <strain evidence="4 6">CDC#1407-AL-14</strain>
    </source>
</reference>
<keyword evidence="3" id="KW-0472">Membrane</keyword>
<feature type="coiled-coil region" evidence="1">
    <location>
        <begin position="790"/>
        <end position="845"/>
    </location>
</feature>
<dbReference type="Proteomes" id="UP000054735">
    <property type="component" value="Unassembled WGS sequence"/>
</dbReference>
<dbReference type="STRING" id="28083.Lbir_2959"/>
<dbReference type="EMBL" id="LNXT01000048">
    <property type="protein sequence ID" value="KTC68357.1"/>
    <property type="molecule type" value="Genomic_DNA"/>
</dbReference>
<keyword evidence="6" id="KW-1185">Reference proteome</keyword>
<dbReference type="AlphaFoldDB" id="A0A378I6U6"/>
<evidence type="ECO:0000256" key="3">
    <source>
        <dbReference type="SAM" id="Phobius"/>
    </source>
</evidence>
<feature type="region of interest" description="Disordered" evidence="2">
    <location>
        <begin position="1000"/>
        <end position="1020"/>
    </location>
</feature>
<reference evidence="5 7" key="2">
    <citation type="submission" date="2018-06" db="EMBL/GenBank/DDBJ databases">
        <authorList>
            <consortium name="Pathogen Informatics"/>
            <person name="Doyle S."/>
        </authorList>
    </citation>
    <scope>NUCLEOTIDE SEQUENCE [LARGE SCALE GENOMIC DNA]</scope>
    <source>
        <strain evidence="5 7">NCTC12437</strain>
    </source>
</reference>
<proteinExistence type="predicted"/>
<keyword evidence="3" id="KW-0812">Transmembrane</keyword>
<keyword evidence="3" id="KW-1133">Transmembrane helix</keyword>
<accession>A0A378I6U6</accession>
<name>A0A378I6U6_9GAMM</name>
<dbReference type="RefSeq" id="WP_058524925.1">
    <property type="nucleotide sequence ID" value="NZ_CAAAHV010000010.1"/>
</dbReference>
<evidence type="ECO:0000313" key="7">
    <source>
        <dbReference type="Proteomes" id="UP000255066"/>
    </source>
</evidence>
<gene>
    <name evidence="4" type="ORF">Lbir_2959</name>
    <name evidence="5" type="ORF">NCTC12437_00695</name>
</gene>
<dbReference type="EMBL" id="UGNW01000001">
    <property type="protein sequence ID" value="STX30928.1"/>
    <property type="molecule type" value="Genomic_DNA"/>
</dbReference>
<organism evidence="5 7">
    <name type="scientific">Legionella birminghamensis</name>
    <dbReference type="NCBI Taxonomy" id="28083"/>
    <lineage>
        <taxon>Bacteria</taxon>
        <taxon>Pseudomonadati</taxon>
        <taxon>Pseudomonadota</taxon>
        <taxon>Gammaproteobacteria</taxon>
        <taxon>Legionellales</taxon>
        <taxon>Legionellaceae</taxon>
        <taxon>Legionella</taxon>
    </lineage>
</organism>
<protein>
    <submittedName>
        <fullName evidence="5">Uncharacterized protein</fullName>
    </submittedName>
</protein>
<evidence type="ECO:0000256" key="2">
    <source>
        <dbReference type="SAM" id="MobiDB-lite"/>
    </source>
</evidence>
<sequence length="1020" mass="115094">MAYSITLLGTDTEHTPDKDQYYPRGETLSFISNLVKGEALDSPFDDKVEHLSSKSQILIDGPTTLGTEVGDRIARAMIAALDAISRGEKQINISAHSRGAVEAILVAHELERIQNLFKQTPPPADMVAEIKKSVCPYTRAALETPALSERLNKLSLNNTGEHIADVKVAMFTIDPVPGGRYHGAPVAWVDERFYRVPSIVSHYEQYVYQNERTRCFKAIVPACDSAATVFNLTSLPGHHGTGSGNARDQQFREVPAEKGSTTHVQDLVAFKLLDFLKRNGTEFKSAAEIADSSISAELKELVLPLLALKEEPEKYKIALDEQYLRLYDEILRNREAYRHFDNTGYAVLGQEQGFWALFGLKKNDRMIHYQAHNDTFLNTVVSATVGKNFLNHEHARLFLNNLLELGQGTALADMIDNASSKFSALARHVHLLSDPSALTASLHEDHLAPILKEEQGQQMLSDALKLLIHQVSEAYLNNQFQSPEERGQVFNAVSKAFATFSEAAVSYPLAATILKELQLGLQNTLETKQTMLVEQTANLFRKVDRFQHVDALFRQLEPVLDYSGSGLQEIQAILREMQKDIILAKEQQFSAEKMALLTEKYYLKLETFRTSNALPEEALAYVNQINMLMLETLENQRAERTSVEAKIYESLEIHRSLSEYIRGLDDFKGFDLTLDIERMKKELMERQVLLEKSTAEYIFKEGLPLERVESICGQSNQVFYNSVAHQAIALGAVDPVLAAKEKEVQKLVTDYQGQVLILEKIITEQLSQLAQKDEIIADKEEQIIQRNQHIGQIQEEIERQRHTIENQQQLLDVHEAALAQEEGVNERLLNQYNDVEEARSLLLIEDKLVPITQTYLRHLWKDIQKQTKTNEVMPQDWKQAEAFLSSRDFAAADGKLRDKFELTVHLWKKLSDNHSIPAHSERVTAFYQLLDKHYEPLSKHRDEHWNHFVAKAVAVGFAVVATGILPGLAVLGIMALAKGRAPWQTAGQAFFKAAKKEEVETEPELTDAQEIRNNPLGGAE</sequence>
<evidence type="ECO:0000313" key="4">
    <source>
        <dbReference type="EMBL" id="KTC68357.1"/>
    </source>
</evidence>
<evidence type="ECO:0000256" key="1">
    <source>
        <dbReference type="SAM" id="Coils"/>
    </source>
</evidence>
<dbReference type="OrthoDB" id="5651329at2"/>
<dbReference type="Proteomes" id="UP000255066">
    <property type="component" value="Unassembled WGS sequence"/>
</dbReference>
<evidence type="ECO:0000313" key="6">
    <source>
        <dbReference type="Proteomes" id="UP000054735"/>
    </source>
</evidence>